<reference evidence="1 2" key="1">
    <citation type="submission" date="2021-06" db="EMBL/GenBank/DDBJ databases">
        <authorList>
            <person name="Kallberg Y."/>
            <person name="Tangrot J."/>
            <person name="Rosling A."/>
        </authorList>
    </citation>
    <scope>NUCLEOTIDE SEQUENCE [LARGE SCALE GENOMIC DNA]</scope>
    <source>
        <strain evidence="1 2">120-4 pot B 10/14</strain>
    </source>
</reference>
<accession>A0ABN7WXG1</accession>
<proteinExistence type="predicted"/>
<name>A0ABN7WXG1_GIGMA</name>
<sequence>NDFDRCMADLNFAVVVSSAIERKDESERIDKVLKEVERKVGDKLDDGFKQVGDKFDAAVDQHIDFMQMTKQGDPIKIDSSELSDPMTQNIRGKNFHKPIDGQNENELALLGKLGLSPQILKFYGNSLINNSKVMIFEWAERENLRELYKKHDILWTKKNT</sequence>
<dbReference type="Proteomes" id="UP000789901">
    <property type="component" value="Unassembled WGS sequence"/>
</dbReference>
<gene>
    <name evidence="1" type="ORF">GMARGA_LOCUS35629</name>
</gene>
<dbReference type="EMBL" id="CAJVQB010066867">
    <property type="protein sequence ID" value="CAG8841785.1"/>
    <property type="molecule type" value="Genomic_DNA"/>
</dbReference>
<organism evidence="1 2">
    <name type="scientific">Gigaspora margarita</name>
    <dbReference type="NCBI Taxonomy" id="4874"/>
    <lineage>
        <taxon>Eukaryota</taxon>
        <taxon>Fungi</taxon>
        <taxon>Fungi incertae sedis</taxon>
        <taxon>Mucoromycota</taxon>
        <taxon>Glomeromycotina</taxon>
        <taxon>Glomeromycetes</taxon>
        <taxon>Diversisporales</taxon>
        <taxon>Gigasporaceae</taxon>
        <taxon>Gigaspora</taxon>
    </lineage>
</organism>
<evidence type="ECO:0000313" key="1">
    <source>
        <dbReference type="EMBL" id="CAG8841785.1"/>
    </source>
</evidence>
<feature type="non-terminal residue" evidence="1">
    <location>
        <position position="160"/>
    </location>
</feature>
<keyword evidence="2" id="KW-1185">Reference proteome</keyword>
<evidence type="ECO:0000313" key="2">
    <source>
        <dbReference type="Proteomes" id="UP000789901"/>
    </source>
</evidence>
<comment type="caution">
    <text evidence="1">The sequence shown here is derived from an EMBL/GenBank/DDBJ whole genome shotgun (WGS) entry which is preliminary data.</text>
</comment>
<feature type="non-terminal residue" evidence="1">
    <location>
        <position position="1"/>
    </location>
</feature>
<protein>
    <submittedName>
        <fullName evidence="1">36251_t:CDS:1</fullName>
    </submittedName>
</protein>